<gene>
    <name evidence="1" type="ORF">HMPREF1092_02321</name>
</gene>
<organism evidence="1 2">
    <name type="scientific">Clostridium thermobutyricum</name>
    <dbReference type="NCBI Taxonomy" id="29372"/>
    <lineage>
        <taxon>Bacteria</taxon>
        <taxon>Bacillati</taxon>
        <taxon>Bacillota</taxon>
        <taxon>Clostridia</taxon>
        <taxon>Eubacteriales</taxon>
        <taxon>Clostridiaceae</taxon>
        <taxon>Clostridium</taxon>
    </lineage>
</organism>
<accession>N9XXQ0</accession>
<proteinExistence type="predicted"/>
<name>N9XXQ0_9CLOT</name>
<dbReference type="HOGENOM" id="CLU_3402873_0_0_9"/>
<protein>
    <submittedName>
        <fullName evidence="1">Uncharacterized protein</fullName>
    </submittedName>
</protein>
<reference evidence="1 2" key="1">
    <citation type="submission" date="2013-01" db="EMBL/GenBank/DDBJ databases">
        <title>The Genome Sequence of Clostridium colicanis 209318.</title>
        <authorList>
            <consortium name="The Broad Institute Genome Sequencing Platform"/>
            <person name="Earl A."/>
            <person name="Ward D."/>
            <person name="Feldgarden M."/>
            <person name="Gevers D."/>
            <person name="Courvalin P."/>
            <person name="Lambert T."/>
            <person name="Walker B."/>
            <person name="Young S.K."/>
            <person name="Zeng Q."/>
            <person name="Gargeya S."/>
            <person name="Fitzgerald M."/>
            <person name="Haas B."/>
            <person name="Abouelleil A."/>
            <person name="Alvarado L."/>
            <person name="Arachchi H.M."/>
            <person name="Berlin A.M."/>
            <person name="Chapman S.B."/>
            <person name="Dewar J."/>
            <person name="Goldberg J."/>
            <person name="Griggs A."/>
            <person name="Gujja S."/>
            <person name="Hansen M."/>
            <person name="Howarth C."/>
            <person name="Imamovic A."/>
            <person name="Larimer J."/>
            <person name="McCowan C."/>
            <person name="Murphy C."/>
            <person name="Neiman D."/>
            <person name="Pearson M."/>
            <person name="Priest M."/>
            <person name="Roberts A."/>
            <person name="Saif S."/>
            <person name="Shea T."/>
            <person name="Sisk P."/>
            <person name="Sykes S."/>
            <person name="Wortman J."/>
            <person name="Nusbaum C."/>
            <person name="Birren B."/>
        </authorList>
    </citation>
    <scope>NUCLEOTIDE SEQUENCE [LARGE SCALE GENOMIC DNA]</scope>
    <source>
        <strain evidence="1 2">209318</strain>
    </source>
</reference>
<dbReference type="EMBL" id="AGYT01000012">
    <property type="protein sequence ID" value="ENZ00669.1"/>
    <property type="molecule type" value="Genomic_DNA"/>
</dbReference>
<keyword evidence="2" id="KW-1185">Reference proteome</keyword>
<evidence type="ECO:0000313" key="1">
    <source>
        <dbReference type="EMBL" id="ENZ00669.1"/>
    </source>
</evidence>
<dbReference type="Proteomes" id="UP000013097">
    <property type="component" value="Unassembled WGS sequence"/>
</dbReference>
<comment type="caution">
    <text evidence="1">The sequence shown here is derived from an EMBL/GenBank/DDBJ whole genome shotgun (WGS) entry which is preliminary data.</text>
</comment>
<evidence type="ECO:0000313" key="2">
    <source>
        <dbReference type="Proteomes" id="UP000013097"/>
    </source>
</evidence>
<dbReference type="AlphaFoldDB" id="N9XXQ0"/>
<sequence length="30" mass="3320">MGNYEGGTVCLIYGETIENPSLNILDIDKF</sequence>